<name>A0A8H9LM57_KITAU</name>
<sequence>MVGLAGVVAKAVGAVPPSRSAAAAAEVRAVAVRRESMGVLLVRQSGGARPGRGAAAGDWRGNASYCSVPGEERQAISFDRSCGDEVSVQVRTVG</sequence>
<reference evidence="1" key="2">
    <citation type="submission" date="2020-09" db="EMBL/GenBank/DDBJ databases">
        <authorList>
            <person name="Sun Q."/>
            <person name="Ohkuma M."/>
        </authorList>
    </citation>
    <scope>NUCLEOTIDE SEQUENCE</scope>
    <source>
        <strain evidence="1">JCM 4434</strain>
    </source>
</reference>
<evidence type="ECO:0000313" key="2">
    <source>
        <dbReference type="Proteomes" id="UP000610124"/>
    </source>
</evidence>
<comment type="caution">
    <text evidence="1">The sequence shown here is derived from an EMBL/GenBank/DDBJ whole genome shotgun (WGS) entry which is preliminary data.</text>
</comment>
<dbReference type="AlphaFoldDB" id="A0A8H9LM57"/>
<proteinExistence type="predicted"/>
<protein>
    <submittedName>
        <fullName evidence="1">Uncharacterized protein</fullName>
    </submittedName>
</protein>
<organism evidence="1 2">
    <name type="scientific">Kitasatospora aureofaciens</name>
    <name type="common">Streptomyces aureofaciens</name>
    <dbReference type="NCBI Taxonomy" id="1894"/>
    <lineage>
        <taxon>Bacteria</taxon>
        <taxon>Bacillati</taxon>
        <taxon>Actinomycetota</taxon>
        <taxon>Actinomycetes</taxon>
        <taxon>Kitasatosporales</taxon>
        <taxon>Streptomycetaceae</taxon>
        <taxon>Kitasatospora</taxon>
    </lineage>
</organism>
<reference evidence="1" key="1">
    <citation type="journal article" date="2014" name="Int. J. Syst. Evol. Microbiol.">
        <title>Complete genome sequence of Corynebacterium casei LMG S-19264T (=DSM 44701T), isolated from a smear-ripened cheese.</title>
        <authorList>
            <consortium name="US DOE Joint Genome Institute (JGI-PGF)"/>
            <person name="Walter F."/>
            <person name="Albersmeier A."/>
            <person name="Kalinowski J."/>
            <person name="Ruckert C."/>
        </authorList>
    </citation>
    <scope>NUCLEOTIDE SEQUENCE</scope>
    <source>
        <strain evidence="1">JCM 4434</strain>
    </source>
</reference>
<dbReference type="Proteomes" id="UP000610124">
    <property type="component" value="Unassembled WGS sequence"/>
</dbReference>
<dbReference type="EMBL" id="BMUB01000002">
    <property type="protein sequence ID" value="GGU63804.1"/>
    <property type="molecule type" value="Genomic_DNA"/>
</dbReference>
<evidence type="ECO:0000313" key="1">
    <source>
        <dbReference type="EMBL" id="GGU63804.1"/>
    </source>
</evidence>
<accession>A0A8H9LM57</accession>
<gene>
    <name evidence="1" type="ORF">GCM10010502_13550</name>
</gene>